<organism evidence="1 2">
    <name type="scientific">Arundinibacter roseus</name>
    <dbReference type="NCBI Taxonomy" id="2070510"/>
    <lineage>
        <taxon>Bacteria</taxon>
        <taxon>Pseudomonadati</taxon>
        <taxon>Bacteroidota</taxon>
        <taxon>Cytophagia</taxon>
        <taxon>Cytophagales</taxon>
        <taxon>Spirosomataceae</taxon>
        <taxon>Arundinibacter</taxon>
    </lineage>
</organism>
<name>A0A4R4KDK4_9BACT</name>
<dbReference type="RefSeq" id="WP_132117995.1">
    <property type="nucleotide sequence ID" value="NZ_SMJU01000007.1"/>
</dbReference>
<dbReference type="EMBL" id="SMJU01000007">
    <property type="protein sequence ID" value="TDB64439.1"/>
    <property type="molecule type" value="Genomic_DNA"/>
</dbReference>
<proteinExistence type="predicted"/>
<dbReference type="PROSITE" id="PS51257">
    <property type="entry name" value="PROKAR_LIPOPROTEIN"/>
    <property type="match status" value="1"/>
</dbReference>
<dbReference type="AlphaFoldDB" id="A0A4R4KDK4"/>
<gene>
    <name evidence="1" type="ORF">EZE20_12210</name>
</gene>
<evidence type="ECO:0000313" key="1">
    <source>
        <dbReference type="EMBL" id="TDB64439.1"/>
    </source>
</evidence>
<dbReference type="OrthoDB" id="961233at2"/>
<accession>A0A4R4KDK4</accession>
<reference evidence="1 2" key="1">
    <citation type="submission" date="2019-02" db="EMBL/GenBank/DDBJ databases">
        <title>Arundinibacter roseus gen. nov., sp. nov., a new member of the family Cytophagaceae.</title>
        <authorList>
            <person name="Szuroczki S."/>
            <person name="Khayer B."/>
            <person name="Sproer C."/>
            <person name="Toumi M."/>
            <person name="Szabo A."/>
            <person name="Felfoldi T."/>
            <person name="Schumann P."/>
            <person name="Toth E."/>
        </authorList>
    </citation>
    <scope>NUCLEOTIDE SEQUENCE [LARGE SCALE GENOMIC DNA]</scope>
    <source>
        <strain evidence="1 2">DMA-k-7a</strain>
    </source>
</reference>
<keyword evidence="2" id="KW-1185">Reference proteome</keyword>
<comment type="caution">
    <text evidence="1">The sequence shown here is derived from an EMBL/GenBank/DDBJ whole genome shotgun (WGS) entry which is preliminary data.</text>
</comment>
<protein>
    <submittedName>
        <fullName evidence="1">Uncharacterized protein</fullName>
    </submittedName>
</protein>
<evidence type="ECO:0000313" key="2">
    <source>
        <dbReference type="Proteomes" id="UP000295706"/>
    </source>
</evidence>
<sequence length="341" mass="38976">MKIFRSLILLVFGLIWIVGCSTSLLNELYRAEVIPDDYRFGDLYRLSNLPQFKDPKQTCPPSVDQSTFDKKNKVAFYIIGDSFAEAQRMDSSDFVSARYQYAHWGTLLHLKLDTTYTNIVLLESVERTFREHFTAPISNVIPDTETYVALPAESRLVHRLDRTFAAEPTEDRLSSLLFQFDSMLKIKELKSWITYNWFERTDPKVTVSPDGSSIAYYVDTDSSLAASSFITISNGAVDTLVNFVNTDKEYLLSLGFDDVWLSVIPNKATILMPDYGTYNHLIERIEKHPALSVPVVSVIQEFSYLKDQAYLKGDSHWSCVGQELWLKKVNAKLLEVIRTAI</sequence>
<dbReference type="Proteomes" id="UP000295706">
    <property type="component" value="Unassembled WGS sequence"/>
</dbReference>